<dbReference type="SUPFAM" id="SSF52833">
    <property type="entry name" value="Thioredoxin-like"/>
    <property type="match status" value="1"/>
</dbReference>
<evidence type="ECO:0000256" key="5">
    <source>
        <dbReference type="ARBA" id="ARBA00023284"/>
    </source>
</evidence>
<accession>A0A238YA47</accession>
<feature type="region of interest" description="Disordered" evidence="6">
    <location>
        <begin position="1"/>
        <end position="63"/>
    </location>
</feature>
<feature type="compositionally biased region" description="Polar residues" evidence="6">
    <location>
        <begin position="274"/>
        <end position="290"/>
    </location>
</feature>
<evidence type="ECO:0000259" key="8">
    <source>
        <dbReference type="Pfam" id="PF13462"/>
    </source>
</evidence>
<sequence length="304" mass="31213">MGNPPNAPWPPQPGRGGQQPPYGPPPVPPGGPAPGPAPGPGWRPGPPPPHGMPAPPLGTPPPRGRRGGGLVLALAGAGLVLVLAVAAVFVFLVRSGGDEGGGDGGEARLRVGEIAGGAEAAPLADGSLAMARPGVTTPVVDIYEDFACPPCGAFDRRHDPMLKRLAVEGRAKVVFHPMLIFGEGTQPAHDNSLRAAAALRCVTDGAHWLSYQDALYAHQPENENATGYLTRDLLSFAEPLGLTSEEFTSCVKGQRHAGSVKTVSQGYISSGIQGTPSVRVNGRTLSQSDTESPDALRRAVEAAA</sequence>
<feature type="compositionally biased region" description="Pro residues" evidence="6">
    <location>
        <begin position="21"/>
        <end position="62"/>
    </location>
</feature>
<evidence type="ECO:0000256" key="3">
    <source>
        <dbReference type="ARBA" id="ARBA00023002"/>
    </source>
</evidence>
<keyword evidence="5" id="KW-0676">Redox-active center</keyword>
<name>A0A238YA47_9ACTN</name>
<dbReference type="PANTHER" id="PTHR13887">
    <property type="entry name" value="GLUTATHIONE S-TRANSFERASE KAPPA"/>
    <property type="match status" value="1"/>
</dbReference>
<keyword evidence="7" id="KW-1133">Transmembrane helix</keyword>
<evidence type="ECO:0000256" key="4">
    <source>
        <dbReference type="ARBA" id="ARBA00023157"/>
    </source>
</evidence>
<dbReference type="Proteomes" id="UP000198420">
    <property type="component" value="Unassembled WGS sequence"/>
</dbReference>
<evidence type="ECO:0000256" key="2">
    <source>
        <dbReference type="ARBA" id="ARBA00022729"/>
    </source>
</evidence>
<reference evidence="10" key="1">
    <citation type="submission" date="2017-06" db="EMBL/GenBank/DDBJ databases">
        <authorList>
            <person name="Varghese N."/>
            <person name="Submissions S."/>
        </authorList>
    </citation>
    <scope>NUCLEOTIDE SEQUENCE [LARGE SCALE GENOMIC DNA]</scope>
    <source>
        <strain evidence="10">DSM 44485</strain>
    </source>
</reference>
<dbReference type="Pfam" id="PF13462">
    <property type="entry name" value="Thioredoxin_4"/>
    <property type="match status" value="1"/>
</dbReference>
<evidence type="ECO:0000256" key="7">
    <source>
        <dbReference type="SAM" id="Phobius"/>
    </source>
</evidence>
<gene>
    <name evidence="9" type="ORF">SAMN06265355_105390</name>
</gene>
<evidence type="ECO:0000256" key="1">
    <source>
        <dbReference type="ARBA" id="ARBA00005791"/>
    </source>
</evidence>
<feature type="transmembrane region" description="Helical" evidence="7">
    <location>
        <begin position="70"/>
        <end position="93"/>
    </location>
</feature>
<keyword evidence="7" id="KW-0472">Membrane</keyword>
<comment type="similarity">
    <text evidence="1">Belongs to the thioredoxin family. DsbA subfamily.</text>
</comment>
<dbReference type="RefSeq" id="WP_143227079.1">
    <property type="nucleotide sequence ID" value="NZ_FZNP01000005.1"/>
</dbReference>
<dbReference type="InterPro" id="IPR036249">
    <property type="entry name" value="Thioredoxin-like_sf"/>
</dbReference>
<feature type="domain" description="Thioredoxin-like fold" evidence="8">
    <location>
        <begin position="139"/>
        <end position="301"/>
    </location>
</feature>
<dbReference type="AlphaFoldDB" id="A0A238YA47"/>
<keyword evidence="4" id="KW-1015">Disulfide bond</keyword>
<dbReference type="EMBL" id="FZNP01000005">
    <property type="protein sequence ID" value="SNR68105.1"/>
    <property type="molecule type" value="Genomic_DNA"/>
</dbReference>
<keyword evidence="10" id="KW-1185">Reference proteome</keyword>
<dbReference type="OrthoDB" id="4135024at2"/>
<keyword evidence="7" id="KW-0812">Transmembrane</keyword>
<dbReference type="InterPro" id="IPR012336">
    <property type="entry name" value="Thioredoxin-like_fold"/>
</dbReference>
<protein>
    <submittedName>
        <fullName evidence="9">Thioredoxin</fullName>
    </submittedName>
</protein>
<dbReference type="PANTHER" id="PTHR13887:SF14">
    <property type="entry name" value="DISULFIDE BOND FORMATION PROTEIN D"/>
    <property type="match status" value="1"/>
</dbReference>
<feature type="region of interest" description="Disordered" evidence="6">
    <location>
        <begin position="274"/>
        <end position="296"/>
    </location>
</feature>
<evidence type="ECO:0000256" key="6">
    <source>
        <dbReference type="SAM" id="MobiDB-lite"/>
    </source>
</evidence>
<organism evidence="9 10">
    <name type="scientific">Actinomadura mexicana</name>
    <dbReference type="NCBI Taxonomy" id="134959"/>
    <lineage>
        <taxon>Bacteria</taxon>
        <taxon>Bacillati</taxon>
        <taxon>Actinomycetota</taxon>
        <taxon>Actinomycetes</taxon>
        <taxon>Streptosporangiales</taxon>
        <taxon>Thermomonosporaceae</taxon>
        <taxon>Actinomadura</taxon>
    </lineage>
</organism>
<dbReference type="Gene3D" id="3.40.30.10">
    <property type="entry name" value="Glutaredoxin"/>
    <property type="match status" value="1"/>
</dbReference>
<keyword evidence="3" id="KW-0560">Oxidoreductase</keyword>
<evidence type="ECO:0000313" key="10">
    <source>
        <dbReference type="Proteomes" id="UP000198420"/>
    </source>
</evidence>
<feature type="compositionally biased region" description="Pro residues" evidence="6">
    <location>
        <begin position="1"/>
        <end position="13"/>
    </location>
</feature>
<keyword evidence="2" id="KW-0732">Signal</keyword>
<evidence type="ECO:0000313" key="9">
    <source>
        <dbReference type="EMBL" id="SNR68105.1"/>
    </source>
</evidence>
<dbReference type="GO" id="GO:0016491">
    <property type="term" value="F:oxidoreductase activity"/>
    <property type="evidence" value="ECO:0007669"/>
    <property type="project" value="UniProtKB-KW"/>
</dbReference>
<proteinExistence type="inferred from homology"/>